<proteinExistence type="predicted"/>
<gene>
    <name evidence="1" type="ordered locus">Daro_3464</name>
</gene>
<reference evidence="1" key="1">
    <citation type="submission" date="2005-08" db="EMBL/GenBank/DDBJ databases">
        <title>Complete sequence of Dechloromonas aromatica RCB.</title>
        <authorList>
            <person name="Salinero K.K."/>
            <person name="Copeland A."/>
            <person name="Lucas S."/>
            <person name="Lapidus A."/>
            <person name="Barry K."/>
            <person name="Detter J.C."/>
            <person name="Glavina T."/>
            <person name="Hammon N."/>
            <person name="Israni S."/>
            <person name="Pitluck S."/>
            <person name="Di Bartolo G."/>
            <person name="Trong S."/>
            <person name="Schmutz J."/>
            <person name="Larimer F."/>
            <person name="Land M."/>
            <person name="Ivanova N."/>
            <person name="Richardson P."/>
        </authorList>
    </citation>
    <scope>NUCLEOTIDE SEQUENCE</scope>
    <source>
        <strain evidence="1">RCB</strain>
    </source>
</reference>
<evidence type="ECO:0000313" key="1">
    <source>
        <dbReference type="EMBL" id="AAZ48193.1"/>
    </source>
</evidence>
<dbReference type="HOGENOM" id="CLU_1861893_0_0_4"/>
<organism evidence="1">
    <name type="scientific">Dechloromonas aromatica (strain RCB)</name>
    <dbReference type="NCBI Taxonomy" id="159087"/>
    <lineage>
        <taxon>Bacteria</taxon>
        <taxon>Pseudomonadati</taxon>
        <taxon>Pseudomonadota</taxon>
        <taxon>Betaproteobacteria</taxon>
        <taxon>Rhodocyclales</taxon>
        <taxon>Azonexaceae</taxon>
        <taxon>Dechloromonas</taxon>
    </lineage>
</organism>
<protein>
    <submittedName>
        <fullName evidence="1">Uncharacterized protein</fullName>
    </submittedName>
</protein>
<dbReference type="AlphaFoldDB" id="Q47AD8"/>
<name>Q47AD8_DECAR</name>
<dbReference type="EMBL" id="CP000089">
    <property type="protein sequence ID" value="AAZ48193.1"/>
    <property type="molecule type" value="Genomic_DNA"/>
</dbReference>
<dbReference type="STRING" id="159087.Daro_3464"/>
<accession>Q47AD8</accession>
<sequence length="137" mass="14539">MQPLARLRGLPHAPAIWAFPKEMIMKETTISALGRGIALTAFATIGMVSMAHADWANPYGETGISGSGYFSNFGAGQGATIDDSQYDKINLGSLSASLMAPKRGAQGPMRDDDAKKLEMQTRDIEARLGPVGGRNTP</sequence>
<dbReference type="KEGG" id="dar:Daro_3464"/>